<dbReference type="Proteomes" id="UP001148737">
    <property type="component" value="Unassembled WGS sequence"/>
</dbReference>
<dbReference type="EMBL" id="JANAKD010000042">
    <property type="protein sequence ID" value="KAJ3498619.1"/>
    <property type="molecule type" value="Genomic_DNA"/>
</dbReference>
<proteinExistence type="predicted"/>
<reference evidence="1" key="1">
    <citation type="submission" date="2022-07" db="EMBL/GenBank/DDBJ databases">
        <title>Genome Sequence of Lecanicillium saksenae.</title>
        <authorList>
            <person name="Buettner E."/>
        </authorList>
    </citation>
    <scope>NUCLEOTIDE SEQUENCE</scope>
    <source>
        <strain evidence="1">VT-O1</strain>
    </source>
</reference>
<sequence>MAPSARALPLRASLLLGLSAFARHAAALDLSFCADINTASGSTNTSNLQSNGLCHDFCSGYVYSITYQENCWCANDVPAKGNMLDLSDCNFPCLGYPFENCGGKGNDVYGYVSLGPQPSGTKSVGGGASPTSKPVSPLLSLGLSLLSPFFTAIARNIFILPTSNLRRFVIRSLDLSRVFSGLDHMLVLAGVVTKESRHQHNQRNHLLPRLRPRRSRALHHLYDDPHDELHMMQAPSILLREPPDACDLRRDMTIPRAAAHNHWRLEFLLPRASCKARGMDGMHSTVVQSFVHGFLQASHSSTKASSSIVQTVTVGGKVTTIIVTPTATGDSSKDGKPVPAGGSGLGGGAIAGIVIGAVAGIALIGLLIWFLLRRRKQNEDDEFRDDPSVRGSSRGRMGSHQHDLSIAGSAASPGSAGNRSSMLQVDPRMDPFKQGLYMRNGSAESVNTLRDDHDYSRRIQAPKVLRATNPDPET</sequence>
<keyword evidence="2" id="KW-1185">Reference proteome</keyword>
<evidence type="ECO:0000313" key="2">
    <source>
        <dbReference type="Proteomes" id="UP001148737"/>
    </source>
</evidence>
<comment type="caution">
    <text evidence="1">The sequence shown here is derived from an EMBL/GenBank/DDBJ whole genome shotgun (WGS) entry which is preliminary data.</text>
</comment>
<name>A0ACC1R6T3_9HYPO</name>
<accession>A0ACC1R6T3</accession>
<protein>
    <submittedName>
        <fullName evidence="1">Uncharacterized protein</fullName>
    </submittedName>
</protein>
<organism evidence="1 2">
    <name type="scientific">Lecanicillium saksenae</name>
    <dbReference type="NCBI Taxonomy" id="468837"/>
    <lineage>
        <taxon>Eukaryota</taxon>
        <taxon>Fungi</taxon>
        <taxon>Dikarya</taxon>
        <taxon>Ascomycota</taxon>
        <taxon>Pezizomycotina</taxon>
        <taxon>Sordariomycetes</taxon>
        <taxon>Hypocreomycetidae</taxon>
        <taxon>Hypocreales</taxon>
        <taxon>Cordycipitaceae</taxon>
        <taxon>Lecanicillium</taxon>
    </lineage>
</organism>
<evidence type="ECO:0000313" key="1">
    <source>
        <dbReference type="EMBL" id="KAJ3498619.1"/>
    </source>
</evidence>
<gene>
    <name evidence="1" type="ORF">NLG97_g991</name>
</gene>